<name>A0AC61YC15_9FLAO</name>
<evidence type="ECO:0000313" key="1">
    <source>
        <dbReference type="EMBL" id="VVV01986.1"/>
    </source>
</evidence>
<organism evidence="1 2">
    <name type="scientific">Mesonia oceanica</name>
    <dbReference type="NCBI Taxonomy" id="2687242"/>
    <lineage>
        <taxon>Bacteria</taxon>
        <taxon>Pseudomonadati</taxon>
        <taxon>Bacteroidota</taxon>
        <taxon>Flavobacteriia</taxon>
        <taxon>Flavobacteriales</taxon>
        <taxon>Flavobacteriaceae</taxon>
        <taxon>Mesonia</taxon>
    </lineage>
</organism>
<evidence type="ECO:0000313" key="2">
    <source>
        <dbReference type="Proteomes" id="UP000356253"/>
    </source>
</evidence>
<gene>
    <name evidence="1" type="primary">ybjI</name>
    <name evidence="1" type="ORF">FVB9532_03281</name>
</gene>
<comment type="caution">
    <text evidence="1">The sequence shown here is derived from an EMBL/GenBank/DDBJ whole genome shotgun (WGS) entry which is preliminary data.</text>
</comment>
<sequence>MDFSQVKLIVSDMDGTLLNSKGNVSDKFFQLYQSLEKKGIMFVAASGRQFYSIKSKLSPIQNDIYVIAENGGITLKGKEVINTYTLAFDTIKTIIEKVRNIEATEMVLCAKSKAYIESDNPEFIDFFKEFYTEYEKVEDLLNVPQDEFFKVAVYHPESSEEYIYPSVKSFEGELQVKISGENWLDLSSLETHKGNALEKLQKILGIDRTQTVVFGDFNNDLEMLQLADFSFAMKNAHPNVKAVANYSTKSNDDEGVETILEQILNS</sequence>
<accession>A0AC61YC15</accession>
<proteinExistence type="predicted"/>
<keyword evidence="2" id="KW-1185">Reference proteome</keyword>
<dbReference type="EC" id="3.1.3.-" evidence="1"/>
<keyword evidence="1" id="KW-0378">Hydrolase</keyword>
<dbReference type="Proteomes" id="UP000356253">
    <property type="component" value="Unassembled WGS sequence"/>
</dbReference>
<protein>
    <submittedName>
        <fullName evidence="1">5-amino-6-(5-phospho-D-ribitylamino)uracil phosphatase YbjI</fullName>
        <ecNumber evidence="1">3.1.3.-</ecNumber>
    </submittedName>
</protein>
<reference evidence="1" key="1">
    <citation type="submission" date="2019-09" db="EMBL/GenBank/DDBJ databases">
        <authorList>
            <person name="Rodrigo-Torres L."/>
            <person name="Arahal R. D."/>
            <person name="Lucena T."/>
        </authorList>
    </citation>
    <scope>NUCLEOTIDE SEQUENCE</scope>
    <source>
        <strain evidence="1">ISS653</strain>
    </source>
</reference>
<dbReference type="EMBL" id="CABVMM010000014">
    <property type="protein sequence ID" value="VVV01986.1"/>
    <property type="molecule type" value="Genomic_DNA"/>
</dbReference>